<feature type="non-terminal residue" evidence="2">
    <location>
        <position position="1"/>
    </location>
</feature>
<dbReference type="AlphaFoldDB" id="E2B2F4"/>
<name>E2B2F4_HARSA</name>
<dbReference type="EMBL" id="GL445138">
    <property type="protein sequence ID" value="EFN90121.1"/>
    <property type="molecule type" value="Genomic_DNA"/>
</dbReference>
<dbReference type="Proteomes" id="UP000008237">
    <property type="component" value="Unassembled WGS sequence"/>
</dbReference>
<evidence type="ECO:0000313" key="3">
    <source>
        <dbReference type="Proteomes" id="UP000008237"/>
    </source>
</evidence>
<protein>
    <submittedName>
        <fullName evidence="2">Uncharacterized protein</fullName>
    </submittedName>
</protein>
<feature type="coiled-coil region" evidence="1">
    <location>
        <begin position="53"/>
        <end position="80"/>
    </location>
</feature>
<keyword evidence="1" id="KW-0175">Coiled coil</keyword>
<dbReference type="InParanoid" id="E2B2F4"/>
<reference evidence="2 3" key="1">
    <citation type="journal article" date="2010" name="Science">
        <title>Genomic comparison of the ants Camponotus floridanus and Harpegnathos saltator.</title>
        <authorList>
            <person name="Bonasio R."/>
            <person name="Zhang G."/>
            <person name="Ye C."/>
            <person name="Mutti N.S."/>
            <person name="Fang X."/>
            <person name="Qin N."/>
            <person name="Donahue G."/>
            <person name="Yang P."/>
            <person name="Li Q."/>
            <person name="Li C."/>
            <person name="Zhang P."/>
            <person name="Huang Z."/>
            <person name="Berger S.L."/>
            <person name="Reinberg D."/>
            <person name="Wang J."/>
            <person name="Liebig J."/>
        </authorList>
    </citation>
    <scope>NUCLEOTIDE SEQUENCE [LARGE SCALE GENOMIC DNA]</scope>
    <source>
        <strain evidence="2 3">R22 G/1</strain>
    </source>
</reference>
<proteinExistence type="predicted"/>
<gene>
    <name evidence="2" type="ORF">EAI_08359</name>
</gene>
<sequence length="86" mass="9658">LAASVLKAAMKILGFSVKSKKLKWTYVKVLRDVSAAIAAETTLMVKRMDTSKSGESIEVAEELREENQRLRAEQEAMGKEMDDLRQ</sequence>
<evidence type="ECO:0000256" key="1">
    <source>
        <dbReference type="SAM" id="Coils"/>
    </source>
</evidence>
<feature type="non-terminal residue" evidence="2">
    <location>
        <position position="86"/>
    </location>
</feature>
<accession>E2B2F4</accession>
<organism evidence="3">
    <name type="scientific">Harpegnathos saltator</name>
    <name type="common">Jerdon's jumping ant</name>
    <dbReference type="NCBI Taxonomy" id="610380"/>
    <lineage>
        <taxon>Eukaryota</taxon>
        <taxon>Metazoa</taxon>
        <taxon>Ecdysozoa</taxon>
        <taxon>Arthropoda</taxon>
        <taxon>Hexapoda</taxon>
        <taxon>Insecta</taxon>
        <taxon>Pterygota</taxon>
        <taxon>Neoptera</taxon>
        <taxon>Endopterygota</taxon>
        <taxon>Hymenoptera</taxon>
        <taxon>Apocrita</taxon>
        <taxon>Aculeata</taxon>
        <taxon>Formicoidea</taxon>
        <taxon>Formicidae</taxon>
        <taxon>Ponerinae</taxon>
        <taxon>Ponerini</taxon>
        <taxon>Harpegnathos</taxon>
    </lineage>
</organism>
<keyword evidence="3" id="KW-1185">Reference proteome</keyword>
<dbReference type="OrthoDB" id="427960at2759"/>
<evidence type="ECO:0000313" key="2">
    <source>
        <dbReference type="EMBL" id="EFN90121.1"/>
    </source>
</evidence>